<evidence type="ECO:0000256" key="11">
    <source>
        <dbReference type="PROSITE-ProRule" id="PRU01091"/>
    </source>
</evidence>
<dbReference type="Proteomes" id="UP000585437">
    <property type="component" value="Unassembled WGS sequence"/>
</dbReference>
<accession>A0A7X0MTG6</accession>
<dbReference type="InterPro" id="IPR011006">
    <property type="entry name" value="CheY-like_superfamily"/>
</dbReference>
<feature type="DNA-binding region" description="OmpR/PhoB-type" evidence="11">
    <location>
        <begin position="138"/>
        <end position="238"/>
    </location>
</feature>
<evidence type="ECO:0000256" key="5">
    <source>
        <dbReference type="ARBA" id="ARBA00023015"/>
    </source>
</evidence>
<keyword evidence="8" id="KW-0804">Transcription</keyword>
<dbReference type="FunFam" id="1.10.10.10:FF:000099">
    <property type="entry name" value="Two-component system response regulator TorR"/>
    <property type="match status" value="1"/>
</dbReference>
<dbReference type="PROSITE" id="PS50110">
    <property type="entry name" value="RESPONSE_REGULATORY"/>
    <property type="match status" value="1"/>
</dbReference>
<feature type="modified residue" description="4-aspartylphosphate" evidence="10">
    <location>
        <position position="59"/>
    </location>
</feature>
<evidence type="ECO:0000256" key="7">
    <source>
        <dbReference type="ARBA" id="ARBA00023159"/>
    </source>
</evidence>
<sequence length="246" mass="27827">MARQNPATAHILIVDDDVRITQMLKRYLNEEGYLTSEAKDGEEMRLQLAHTQVDLILLDVSLPGGADGFDLVREVRAASDTPIIMLTGRNDVVDRIIGLEMGADDYLAKPFNLRELHARLKAILRRRNVQPPEQEETDKIVHFDRWALNLTRRELSSADGEGIHLTTGEYDLLAAFVAHPGRVLSRDFLLEETKGRHLDAYDRAIDAQIVRIRRKVEIDPKQPQIIRSIRGVGYMFAARVSVAKVA</sequence>
<reference evidence="14 15" key="1">
    <citation type="submission" date="2020-08" db="EMBL/GenBank/DDBJ databases">
        <title>The Agave Microbiome: Exploring the role of microbial communities in plant adaptations to desert environments.</title>
        <authorList>
            <person name="Partida-Martinez L.P."/>
        </authorList>
    </citation>
    <scope>NUCLEOTIDE SEQUENCE [LARGE SCALE GENOMIC DNA]</scope>
    <source>
        <strain evidence="14 15">AS3.12</strain>
    </source>
</reference>
<evidence type="ECO:0000256" key="3">
    <source>
        <dbReference type="ARBA" id="ARBA00022553"/>
    </source>
</evidence>
<dbReference type="PANTHER" id="PTHR48111:SF4">
    <property type="entry name" value="DNA-BINDING DUAL TRANSCRIPTIONAL REGULATOR OMPR"/>
    <property type="match status" value="1"/>
</dbReference>
<dbReference type="GO" id="GO:0006355">
    <property type="term" value="P:regulation of DNA-templated transcription"/>
    <property type="evidence" value="ECO:0007669"/>
    <property type="project" value="InterPro"/>
</dbReference>
<feature type="domain" description="Response regulatory" evidence="12">
    <location>
        <begin position="10"/>
        <end position="124"/>
    </location>
</feature>
<dbReference type="SMART" id="SM00448">
    <property type="entry name" value="REC"/>
    <property type="match status" value="1"/>
</dbReference>
<dbReference type="Pfam" id="PF00486">
    <property type="entry name" value="Trans_reg_C"/>
    <property type="match status" value="1"/>
</dbReference>
<dbReference type="GO" id="GO:0000156">
    <property type="term" value="F:phosphorelay response regulator activity"/>
    <property type="evidence" value="ECO:0007669"/>
    <property type="project" value="TreeGrafter"/>
</dbReference>
<dbReference type="Pfam" id="PF00072">
    <property type="entry name" value="Response_reg"/>
    <property type="match status" value="1"/>
</dbReference>
<dbReference type="RefSeq" id="WP_174197776.1">
    <property type="nucleotide sequence ID" value="NZ_JACHBU010000010.1"/>
</dbReference>
<dbReference type="InterPro" id="IPR036388">
    <property type="entry name" value="WH-like_DNA-bd_sf"/>
</dbReference>
<keyword evidence="5" id="KW-0805">Transcription regulation</keyword>
<comment type="subcellular location">
    <subcellularLocation>
        <location evidence="1">Cytoplasm</location>
    </subcellularLocation>
</comment>
<organism evidence="14 15">
    <name type="scientific">Rhizobium soli</name>
    <dbReference type="NCBI Taxonomy" id="424798"/>
    <lineage>
        <taxon>Bacteria</taxon>
        <taxon>Pseudomonadati</taxon>
        <taxon>Pseudomonadota</taxon>
        <taxon>Alphaproteobacteria</taxon>
        <taxon>Hyphomicrobiales</taxon>
        <taxon>Rhizobiaceae</taxon>
        <taxon>Rhizobium/Agrobacterium group</taxon>
        <taxon>Rhizobium</taxon>
    </lineage>
</organism>
<dbReference type="Gene3D" id="1.10.10.10">
    <property type="entry name" value="Winged helix-like DNA-binding domain superfamily/Winged helix DNA-binding domain"/>
    <property type="match status" value="1"/>
</dbReference>
<name>A0A7X0MTG6_9HYPH</name>
<evidence type="ECO:0000256" key="6">
    <source>
        <dbReference type="ARBA" id="ARBA00023125"/>
    </source>
</evidence>
<feature type="domain" description="OmpR/PhoB-type" evidence="13">
    <location>
        <begin position="138"/>
        <end position="238"/>
    </location>
</feature>
<comment type="caution">
    <text evidence="14">The sequence shown here is derived from an EMBL/GenBank/DDBJ whole genome shotgun (WGS) entry which is preliminary data.</text>
</comment>
<dbReference type="CDD" id="cd00383">
    <property type="entry name" value="trans_reg_C"/>
    <property type="match status" value="1"/>
</dbReference>
<keyword evidence="7" id="KW-0010">Activator</keyword>
<dbReference type="Gene3D" id="3.40.50.2300">
    <property type="match status" value="1"/>
</dbReference>
<dbReference type="InterPro" id="IPR001789">
    <property type="entry name" value="Sig_transdc_resp-reg_receiver"/>
</dbReference>
<dbReference type="Gene3D" id="6.10.250.690">
    <property type="match status" value="1"/>
</dbReference>
<evidence type="ECO:0000256" key="2">
    <source>
        <dbReference type="ARBA" id="ARBA00022490"/>
    </source>
</evidence>
<dbReference type="PROSITE" id="PS51755">
    <property type="entry name" value="OMPR_PHOB"/>
    <property type="match status" value="1"/>
</dbReference>
<evidence type="ECO:0000259" key="12">
    <source>
        <dbReference type="PROSITE" id="PS50110"/>
    </source>
</evidence>
<dbReference type="GO" id="GO:0032993">
    <property type="term" value="C:protein-DNA complex"/>
    <property type="evidence" value="ECO:0007669"/>
    <property type="project" value="TreeGrafter"/>
</dbReference>
<dbReference type="FunFam" id="3.40.50.2300:FF:000001">
    <property type="entry name" value="DNA-binding response regulator PhoB"/>
    <property type="match status" value="1"/>
</dbReference>
<dbReference type="InterPro" id="IPR039420">
    <property type="entry name" value="WalR-like"/>
</dbReference>
<dbReference type="EMBL" id="JACHBU010000010">
    <property type="protein sequence ID" value="MBB6510724.1"/>
    <property type="molecule type" value="Genomic_DNA"/>
</dbReference>
<keyword evidence="15" id="KW-1185">Reference proteome</keyword>
<dbReference type="PANTHER" id="PTHR48111">
    <property type="entry name" value="REGULATOR OF RPOS"/>
    <property type="match status" value="1"/>
</dbReference>
<evidence type="ECO:0000256" key="10">
    <source>
        <dbReference type="PROSITE-ProRule" id="PRU00169"/>
    </source>
</evidence>
<keyword evidence="4" id="KW-0902">Two-component regulatory system</keyword>
<dbReference type="GO" id="GO:0000976">
    <property type="term" value="F:transcription cis-regulatory region binding"/>
    <property type="evidence" value="ECO:0007669"/>
    <property type="project" value="TreeGrafter"/>
</dbReference>
<evidence type="ECO:0000256" key="9">
    <source>
        <dbReference type="ARBA" id="ARBA00067337"/>
    </source>
</evidence>
<dbReference type="GO" id="GO:0005829">
    <property type="term" value="C:cytosol"/>
    <property type="evidence" value="ECO:0007669"/>
    <property type="project" value="TreeGrafter"/>
</dbReference>
<dbReference type="InterPro" id="IPR001867">
    <property type="entry name" value="OmpR/PhoB-type_DNA-bd"/>
</dbReference>
<evidence type="ECO:0000313" key="14">
    <source>
        <dbReference type="EMBL" id="MBB6510724.1"/>
    </source>
</evidence>
<keyword evidence="6 11" id="KW-0238">DNA-binding</keyword>
<evidence type="ECO:0000259" key="13">
    <source>
        <dbReference type="PROSITE" id="PS51755"/>
    </source>
</evidence>
<dbReference type="SMART" id="SM00862">
    <property type="entry name" value="Trans_reg_C"/>
    <property type="match status" value="1"/>
</dbReference>
<dbReference type="SUPFAM" id="SSF52172">
    <property type="entry name" value="CheY-like"/>
    <property type="match status" value="1"/>
</dbReference>
<evidence type="ECO:0000256" key="1">
    <source>
        <dbReference type="ARBA" id="ARBA00004496"/>
    </source>
</evidence>
<evidence type="ECO:0000256" key="8">
    <source>
        <dbReference type="ARBA" id="ARBA00023163"/>
    </source>
</evidence>
<evidence type="ECO:0000256" key="4">
    <source>
        <dbReference type="ARBA" id="ARBA00023012"/>
    </source>
</evidence>
<dbReference type="SUPFAM" id="SSF46894">
    <property type="entry name" value="C-terminal effector domain of the bipartite response regulators"/>
    <property type="match status" value="1"/>
</dbReference>
<keyword evidence="2" id="KW-0963">Cytoplasm</keyword>
<dbReference type="InterPro" id="IPR016032">
    <property type="entry name" value="Sig_transdc_resp-reg_C-effctor"/>
</dbReference>
<evidence type="ECO:0000313" key="15">
    <source>
        <dbReference type="Proteomes" id="UP000585437"/>
    </source>
</evidence>
<protein>
    <recommendedName>
        <fullName evidence="9">Regulatory protein VirG</fullName>
    </recommendedName>
</protein>
<dbReference type="AlphaFoldDB" id="A0A7X0MTG6"/>
<proteinExistence type="predicted"/>
<gene>
    <name evidence="14" type="ORF">F4695_004116</name>
</gene>
<keyword evidence="3 10" id="KW-0597">Phosphoprotein</keyword>